<dbReference type="PANTHER" id="PTHR23327">
    <property type="entry name" value="RING FINGER PROTEIN 127"/>
    <property type="match status" value="1"/>
</dbReference>
<keyword evidence="2 4" id="KW-0863">Zinc-finger</keyword>
<dbReference type="SUPFAM" id="SSF88697">
    <property type="entry name" value="PUA domain-like"/>
    <property type="match status" value="1"/>
</dbReference>
<evidence type="ECO:0000256" key="3">
    <source>
        <dbReference type="ARBA" id="ARBA00022833"/>
    </source>
</evidence>
<dbReference type="InterPro" id="IPR001841">
    <property type="entry name" value="Znf_RING"/>
</dbReference>
<evidence type="ECO:0000256" key="2">
    <source>
        <dbReference type="ARBA" id="ARBA00022771"/>
    </source>
</evidence>
<dbReference type="Gene3D" id="2.30.130.40">
    <property type="entry name" value="LON domain-like"/>
    <property type="match status" value="1"/>
</dbReference>
<dbReference type="InterPro" id="IPR046336">
    <property type="entry name" value="Lon_prtase_N_sf"/>
</dbReference>
<evidence type="ECO:0000256" key="5">
    <source>
        <dbReference type="SAM" id="MobiDB-lite"/>
    </source>
</evidence>
<dbReference type="GO" id="GO:0061630">
    <property type="term" value="F:ubiquitin protein ligase activity"/>
    <property type="evidence" value="ECO:0007669"/>
    <property type="project" value="TreeGrafter"/>
</dbReference>
<dbReference type="Pfam" id="PF13445">
    <property type="entry name" value="zf-RING_UBOX"/>
    <property type="match status" value="1"/>
</dbReference>
<proteinExistence type="predicted"/>
<reference evidence="7" key="1">
    <citation type="submission" date="2014-12" db="EMBL/GenBank/DDBJ databases">
        <title>Genome Sequence of Valsa Canker Pathogens Uncovers a Specific Adaption of Colonization on Woody Bark.</title>
        <authorList>
            <person name="Yin Z."/>
            <person name="Liu H."/>
            <person name="Gao X."/>
            <person name="Li Z."/>
            <person name="Song N."/>
            <person name="Ke X."/>
            <person name="Dai Q."/>
            <person name="Wu Y."/>
            <person name="Sun Y."/>
            <person name="Xu J.-R."/>
            <person name="Kang Z.K."/>
            <person name="Wang L."/>
            <person name="Huang L."/>
        </authorList>
    </citation>
    <scope>NUCLEOTIDE SEQUENCE [LARGE SCALE GENOMIC DNA]</scope>
    <source>
        <strain evidence="7">03-8</strain>
    </source>
</reference>
<dbReference type="InterPro" id="IPR003111">
    <property type="entry name" value="Lon_prtase_N"/>
</dbReference>
<dbReference type="GO" id="GO:0008270">
    <property type="term" value="F:zinc ion binding"/>
    <property type="evidence" value="ECO:0007669"/>
    <property type="project" value="UniProtKB-KW"/>
</dbReference>
<dbReference type="Gene3D" id="1.20.58.1480">
    <property type="match status" value="1"/>
</dbReference>
<dbReference type="Pfam" id="PF13923">
    <property type="entry name" value="zf-C3HC4_2"/>
    <property type="match status" value="1"/>
</dbReference>
<dbReference type="InterPro" id="IPR027370">
    <property type="entry name" value="Znf-RING_euk"/>
</dbReference>
<dbReference type="EMBL" id="CM003098">
    <property type="protein sequence ID" value="KUI64566.1"/>
    <property type="molecule type" value="Genomic_DNA"/>
</dbReference>
<evidence type="ECO:0000256" key="1">
    <source>
        <dbReference type="ARBA" id="ARBA00022723"/>
    </source>
</evidence>
<dbReference type="PANTHER" id="PTHR23327:SF42">
    <property type="entry name" value="LON PEPTIDASE N-TERMINAL DOMAIN AND RING FINGER PROTEIN C14F5.10C"/>
    <property type="match status" value="1"/>
</dbReference>
<keyword evidence="8" id="KW-1185">Reference proteome</keyword>
<dbReference type="PROSITE" id="PS50089">
    <property type="entry name" value="ZF_RING_2"/>
    <property type="match status" value="1"/>
</dbReference>
<accession>A0A194VK84</accession>
<feature type="region of interest" description="Disordered" evidence="5">
    <location>
        <begin position="401"/>
        <end position="424"/>
    </location>
</feature>
<dbReference type="Gene3D" id="3.30.40.10">
    <property type="entry name" value="Zinc/RING finger domain, C3HC4 (zinc finger)"/>
    <property type="match status" value="2"/>
</dbReference>
<dbReference type="PROSITE" id="PS00518">
    <property type="entry name" value="ZF_RING_1"/>
    <property type="match status" value="1"/>
</dbReference>
<dbReference type="CDD" id="cd16514">
    <property type="entry name" value="RING-HC_LONFs_rpt2"/>
    <property type="match status" value="1"/>
</dbReference>
<feature type="region of interest" description="Disordered" evidence="5">
    <location>
        <begin position="1"/>
        <end position="54"/>
    </location>
</feature>
<keyword evidence="3" id="KW-0862">Zinc</keyword>
<evidence type="ECO:0000313" key="8">
    <source>
        <dbReference type="Proteomes" id="UP000078559"/>
    </source>
</evidence>
<keyword evidence="1" id="KW-0479">Metal-binding</keyword>
<evidence type="ECO:0000256" key="4">
    <source>
        <dbReference type="PROSITE-ProRule" id="PRU00175"/>
    </source>
</evidence>
<dbReference type="InterPro" id="IPR013083">
    <property type="entry name" value="Znf_RING/FYVE/PHD"/>
</dbReference>
<sequence>MNTPDQPEAPTAPAPATAQQQPPRAPGSATDDDDEEEEHTLVGSQPESRSPGATARVFQCPKCRRLLDNPVGLPCGISICKSCVPEGEARAGIDDTTWPGTPERWQDFECPLVGCGGRHPKGGCWPCSVSKTVLAVATAVVSGLAESKRLAEAFEMLRLGRLADTQEGTEVLSLKEKEDMGLTLRKLDESLRGNMDCGICYQLLYEPWTTPCGHTFCRHCIRKALEQSTAGPVCPTCRRVLPMTYLDNRLGPPNEFLQRVTRYFWAEELVQRKSIVRSESLYPAMDDTGLDVPVFMCTVSFPSMPTFLHVFEPRYRAMIRRAWGEGNGGRHFGMMLHGNATVGTHLRIEVADMFPDGRSMLETKGVGRFRIKRKGVHEDGYVIVETEDLDDVSLYEEETREAEELDRERPAADGQLFNQDEPSAADLDRMKTKQLMGFARASINQMAETNPRWLNSRILAVFGECPDDPAAFPWWFASIFPVSEEEKLGLLDTVTVRERMKICCRWIVEWRDQPEPEPMGRICSVM</sequence>
<dbReference type="SUPFAM" id="SSF57850">
    <property type="entry name" value="RING/U-box"/>
    <property type="match status" value="2"/>
</dbReference>
<name>A0A194VK84_CYTMA</name>
<dbReference type="AlphaFoldDB" id="A0A194VK84"/>
<dbReference type="SMART" id="SM00184">
    <property type="entry name" value="RING"/>
    <property type="match status" value="2"/>
</dbReference>
<gene>
    <name evidence="7" type="ORF">VM1G_00580</name>
</gene>
<feature type="compositionally biased region" description="Low complexity" evidence="5">
    <location>
        <begin position="1"/>
        <end position="22"/>
    </location>
</feature>
<feature type="domain" description="RING-type" evidence="6">
    <location>
        <begin position="197"/>
        <end position="238"/>
    </location>
</feature>
<dbReference type="Pfam" id="PF02190">
    <property type="entry name" value="LON_substr_bdg"/>
    <property type="match status" value="1"/>
</dbReference>
<dbReference type="SMART" id="SM00464">
    <property type="entry name" value="LON"/>
    <property type="match status" value="1"/>
</dbReference>
<dbReference type="InterPro" id="IPR017907">
    <property type="entry name" value="Znf_RING_CS"/>
</dbReference>
<dbReference type="OrthoDB" id="264917at2759"/>
<evidence type="ECO:0000259" key="6">
    <source>
        <dbReference type="PROSITE" id="PS50089"/>
    </source>
</evidence>
<protein>
    <submittedName>
        <fullName evidence="7">LON peptidase N-terminal domain and RING finger protein 1</fullName>
    </submittedName>
</protein>
<dbReference type="InterPro" id="IPR015947">
    <property type="entry name" value="PUA-like_sf"/>
</dbReference>
<dbReference type="Proteomes" id="UP000078559">
    <property type="component" value="Chromosome 1"/>
</dbReference>
<evidence type="ECO:0000313" key="7">
    <source>
        <dbReference type="EMBL" id="KUI64566.1"/>
    </source>
</evidence>
<organism evidence="7 8">
    <name type="scientific">Cytospora mali</name>
    <name type="common">Apple Valsa canker fungus</name>
    <name type="synonym">Valsa mali</name>
    <dbReference type="NCBI Taxonomy" id="578113"/>
    <lineage>
        <taxon>Eukaryota</taxon>
        <taxon>Fungi</taxon>
        <taxon>Dikarya</taxon>
        <taxon>Ascomycota</taxon>
        <taxon>Pezizomycotina</taxon>
        <taxon>Sordariomycetes</taxon>
        <taxon>Sordariomycetidae</taxon>
        <taxon>Diaporthales</taxon>
        <taxon>Cytosporaceae</taxon>
        <taxon>Cytospora</taxon>
    </lineage>
</organism>